<organism evidence="12 13">
    <name type="scientific">Citrus sinensis</name>
    <name type="common">Sweet orange</name>
    <name type="synonym">Citrus aurantium var. sinensis</name>
    <dbReference type="NCBI Taxonomy" id="2711"/>
    <lineage>
        <taxon>Eukaryota</taxon>
        <taxon>Viridiplantae</taxon>
        <taxon>Streptophyta</taxon>
        <taxon>Embryophyta</taxon>
        <taxon>Tracheophyta</taxon>
        <taxon>Spermatophyta</taxon>
        <taxon>Magnoliopsida</taxon>
        <taxon>eudicotyledons</taxon>
        <taxon>Gunneridae</taxon>
        <taxon>Pentapetalae</taxon>
        <taxon>rosids</taxon>
        <taxon>malvids</taxon>
        <taxon>Sapindales</taxon>
        <taxon>Rutaceae</taxon>
        <taxon>Aurantioideae</taxon>
        <taxon>Citrus</taxon>
    </lineage>
</organism>
<keyword evidence="13" id="KW-1185">Reference proteome</keyword>
<dbReference type="InterPro" id="IPR013760">
    <property type="entry name" value="Topo_IIA-like_dom_sf"/>
</dbReference>
<dbReference type="GO" id="GO:0003918">
    <property type="term" value="F:DNA topoisomerase type II (double strand cut, ATP-hydrolyzing) activity"/>
    <property type="evidence" value="ECO:0007669"/>
    <property type="project" value="UniProtKB-EC"/>
</dbReference>
<gene>
    <name evidence="12" type="ORF">CISIN_1g0004592mg</name>
</gene>
<evidence type="ECO:0000259" key="11">
    <source>
        <dbReference type="Pfam" id="PF00521"/>
    </source>
</evidence>
<dbReference type="Proteomes" id="UP000027120">
    <property type="component" value="Unassembled WGS sequence"/>
</dbReference>
<keyword evidence="5" id="KW-0067">ATP-binding</keyword>
<sequence>KVQLENLELELLKLENKVRFILGVVNGEIVVNNRKRTDLLLELRQKGFTPFPKNSKSIEAVVAGATDETEESEENPEVVNGVQSIDYDYLLSMAIGTLTLEKVQGLLADRDKLNEEVDDLRKATPESLWVKDLDALDMQLDELDKSDARAEEERMKIKGNGNGDAGPKIVAKRAPKNARKNDKKSNNARATEAMGEMDNVTKVVKPKGRAGLKKAPAEKLDDDEEDEVPDLKQRLAKLNEQLASTKLEPSPDQSGVMETEKVQVPAKKKEPSKRTAAQKKVVTVETSDSEDEIIIDDDEAFEIAAPEEGKKGGRKAAGNSKAAKPAAETKKRGPAKKQQPEASLGQRLLTEMLKPAESSPEKKVRKMRASPFNKKSGSMLGRAGTIEEPSGSSPSTSEEVAEVLPPKARPQRANRRQARYVLSDSESEKATDDSEFDEDEDED</sequence>
<feature type="compositionally biased region" description="Acidic residues" evidence="10">
    <location>
        <begin position="287"/>
        <end position="301"/>
    </location>
</feature>
<feature type="domain" description="Topo IIA-type catalytic" evidence="11">
    <location>
        <begin position="4"/>
        <end position="134"/>
    </location>
</feature>
<dbReference type="GO" id="GO:0003677">
    <property type="term" value="F:DNA binding"/>
    <property type="evidence" value="ECO:0007669"/>
    <property type="project" value="UniProtKB-KW"/>
</dbReference>
<keyword evidence="4" id="KW-0547">Nucleotide-binding</keyword>
<evidence type="ECO:0000313" key="13">
    <source>
        <dbReference type="Proteomes" id="UP000027120"/>
    </source>
</evidence>
<feature type="compositionally biased region" description="Acidic residues" evidence="10">
    <location>
        <begin position="433"/>
        <end position="443"/>
    </location>
</feature>
<feature type="compositionally biased region" description="Low complexity" evidence="10">
    <location>
        <begin position="316"/>
        <end position="326"/>
    </location>
</feature>
<dbReference type="GO" id="GO:0006265">
    <property type="term" value="P:DNA topological change"/>
    <property type="evidence" value="ECO:0007669"/>
    <property type="project" value="InterPro"/>
</dbReference>
<feature type="compositionally biased region" description="Low complexity" evidence="10">
    <location>
        <begin position="384"/>
        <end position="398"/>
    </location>
</feature>
<dbReference type="Gene3D" id="1.10.268.10">
    <property type="entry name" value="Topoisomerase, domain 3"/>
    <property type="match status" value="1"/>
</dbReference>
<evidence type="ECO:0000256" key="3">
    <source>
        <dbReference type="ARBA" id="ARBA00012895"/>
    </source>
</evidence>
<evidence type="ECO:0000256" key="6">
    <source>
        <dbReference type="ARBA" id="ARBA00023029"/>
    </source>
</evidence>
<dbReference type="EC" id="5.6.2.2" evidence="3"/>
<comment type="catalytic activity">
    <reaction evidence="1">
        <text>ATP-dependent breakage, passage and rejoining of double-stranded DNA.</text>
        <dbReference type="EC" id="5.6.2.2"/>
    </reaction>
</comment>
<dbReference type="EMBL" id="KK784875">
    <property type="protein sequence ID" value="KDO83470.1"/>
    <property type="molecule type" value="Genomic_DNA"/>
</dbReference>
<evidence type="ECO:0000256" key="4">
    <source>
        <dbReference type="ARBA" id="ARBA00022741"/>
    </source>
</evidence>
<feature type="coiled-coil region" evidence="9">
    <location>
        <begin position="103"/>
        <end position="153"/>
    </location>
</feature>
<keyword evidence="8" id="KW-0413">Isomerase</keyword>
<comment type="cofactor">
    <cofactor evidence="2">
        <name>Mg(2+)</name>
        <dbReference type="ChEBI" id="CHEBI:18420"/>
    </cofactor>
</comment>
<dbReference type="STRING" id="2711.A0A067GXP9"/>
<dbReference type="SUPFAM" id="SSF56719">
    <property type="entry name" value="Type II DNA topoisomerase"/>
    <property type="match status" value="1"/>
</dbReference>
<evidence type="ECO:0000256" key="5">
    <source>
        <dbReference type="ARBA" id="ARBA00022840"/>
    </source>
</evidence>
<dbReference type="InterPro" id="IPR050634">
    <property type="entry name" value="DNA_Topoisomerase_II"/>
</dbReference>
<evidence type="ECO:0000313" key="12">
    <source>
        <dbReference type="EMBL" id="KDO83470.1"/>
    </source>
</evidence>
<dbReference type="GO" id="GO:0005524">
    <property type="term" value="F:ATP binding"/>
    <property type="evidence" value="ECO:0007669"/>
    <property type="project" value="UniProtKB-KW"/>
</dbReference>
<evidence type="ECO:0000256" key="7">
    <source>
        <dbReference type="ARBA" id="ARBA00023125"/>
    </source>
</evidence>
<proteinExistence type="predicted"/>
<keyword evidence="9" id="KW-0175">Coiled coil</keyword>
<reference evidence="12 13" key="1">
    <citation type="submission" date="2014-04" db="EMBL/GenBank/DDBJ databases">
        <authorList>
            <consortium name="International Citrus Genome Consortium"/>
            <person name="Gmitter F."/>
            <person name="Chen C."/>
            <person name="Farmerie W."/>
            <person name="Harkins T."/>
            <person name="Desany B."/>
            <person name="Mohiuddin M."/>
            <person name="Kodira C."/>
            <person name="Borodovsky M."/>
            <person name="Lomsadze A."/>
            <person name="Burns P."/>
            <person name="Jenkins J."/>
            <person name="Prochnik S."/>
            <person name="Shu S."/>
            <person name="Chapman J."/>
            <person name="Pitluck S."/>
            <person name="Schmutz J."/>
            <person name="Rokhsar D."/>
        </authorList>
    </citation>
    <scope>NUCLEOTIDE SEQUENCE</scope>
</reference>
<evidence type="ECO:0000256" key="9">
    <source>
        <dbReference type="SAM" id="Coils"/>
    </source>
</evidence>
<feature type="non-terminal residue" evidence="12">
    <location>
        <position position="1"/>
    </location>
</feature>
<accession>A0A067GXP9</accession>
<feature type="compositionally biased region" description="Basic residues" evidence="10">
    <location>
        <begin position="409"/>
        <end position="418"/>
    </location>
</feature>
<name>A0A067GXP9_CITSI</name>
<dbReference type="AlphaFoldDB" id="A0A067GXP9"/>
<dbReference type="Pfam" id="PF00521">
    <property type="entry name" value="DNA_topoisoIV"/>
    <property type="match status" value="1"/>
</dbReference>
<evidence type="ECO:0000256" key="10">
    <source>
        <dbReference type="SAM" id="MobiDB-lite"/>
    </source>
</evidence>
<dbReference type="PANTHER" id="PTHR10169:SF38">
    <property type="entry name" value="DNA TOPOISOMERASE 2"/>
    <property type="match status" value="1"/>
</dbReference>
<dbReference type="InterPro" id="IPR013757">
    <property type="entry name" value="Topo_IIA_A_a_sf"/>
</dbReference>
<evidence type="ECO:0000256" key="8">
    <source>
        <dbReference type="ARBA" id="ARBA00023235"/>
    </source>
</evidence>
<keyword evidence="7" id="KW-0238">DNA-binding</keyword>
<dbReference type="PANTHER" id="PTHR10169">
    <property type="entry name" value="DNA TOPOISOMERASE/GYRASE"/>
    <property type="match status" value="1"/>
</dbReference>
<evidence type="ECO:0000256" key="1">
    <source>
        <dbReference type="ARBA" id="ARBA00000185"/>
    </source>
</evidence>
<protein>
    <recommendedName>
        <fullName evidence="3">DNA topoisomerase (ATP-hydrolyzing)</fullName>
        <ecNumber evidence="3">5.6.2.2</ecNumber>
    </recommendedName>
</protein>
<feature type="region of interest" description="Disordered" evidence="10">
    <location>
        <begin position="157"/>
        <end position="443"/>
    </location>
</feature>
<evidence type="ECO:0000256" key="2">
    <source>
        <dbReference type="ARBA" id="ARBA00001946"/>
    </source>
</evidence>
<keyword evidence="6" id="KW-0799">Topoisomerase</keyword>
<dbReference type="InterPro" id="IPR002205">
    <property type="entry name" value="Topo_IIA_dom_A"/>
</dbReference>